<feature type="transmembrane region" description="Helical" evidence="1">
    <location>
        <begin position="21"/>
        <end position="41"/>
    </location>
</feature>
<reference evidence="3 4" key="1">
    <citation type="submission" date="2024-02" db="EMBL/GenBank/DDBJ databases">
        <title>A draft genome for the cacao thread blight pathogen Marasmius crinis-equi.</title>
        <authorList>
            <person name="Cohen S.P."/>
            <person name="Baruah I.K."/>
            <person name="Amoako-Attah I."/>
            <person name="Bukari Y."/>
            <person name="Meinhardt L.W."/>
            <person name="Bailey B.A."/>
        </authorList>
    </citation>
    <scope>NUCLEOTIDE SEQUENCE [LARGE SCALE GENOMIC DNA]</scope>
    <source>
        <strain evidence="3 4">GH-76</strain>
    </source>
</reference>
<gene>
    <name evidence="3" type="ORF">V5O48_010110</name>
</gene>
<keyword evidence="4" id="KW-1185">Reference proteome</keyword>
<dbReference type="Proteomes" id="UP001465976">
    <property type="component" value="Unassembled WGS sequence"/>
</dbReference>
<comment type="caution">
    <text evidence="3">The sequence shown here is derived from an EMBL/GenBank/DDBJ whole genome shotgun (WGS) entry which is preliminary data.</text>
</comment>
<evidence type="ECO:0000259" key="2">
    <source>
        <dbReference type="Pfam" id="PF20152"/>
    </source>
</evidence>
<keyword evidence="1" id="KW-1133">Transmembrane helix</keyword>
<protein>
    <recommendedName>
        <fullName evidence="2">DUF6534 domain-containing protein</fullName>
    </recommendedName>
</protein>
<proteinExistence type="predicted"/>
<dbReference type="Pfam" id="PF20152">
    <property type="entry name" value="DUF6534"/>
    <property type="match status" value="1"/>
</dbReference>
<evidence type="ECO:0000256" key="1">
    <source>
        <dbReference type="SAM" id="Phobius"/>
    </source>
</evidence>
<feature type="domain" description="DUF6534" evidence="2">
    <location>
        <begin position="8"/>
        <end position="71"/>
    </location>
</feature>
<keyword evidence="1" id="KW-0812">Transmembrane</keyword>
<feature type="transmembrane region" description="Helical" evidence="1">
    <location>
        <begin position="47"/>
        <end position="66"/>
    </location>
</feature>
<evidence type="ECO:0000313" key="3">
    <source>
        <dbReference type="EMBL" id="KAL0571857.1"/>
    </source>
</evidence>
<accession>A0ABR3F979</accession>
<dbReference type="EMBL" id="JBAHYK010000706">
    <property type="protein sequence ID" value="KAL0571857.1"/>
    <property type="molecule type" value="Genomic_DNA"/>
</dbReference>
<sequence>MTGFRSTRTDAALYRLLQYTVVRGILVTVIQIILVALYLSQFERNNWVVLQNAISKIYVITMLAMLNSRSYGSHGPSTGVSSELVFASTLSGAVMEECDTDQTVTVVSVNTTTGGSGSEELQQETARTA</sequence>
<name>A0ABR3F979_9AGAR</name>
<dbReference type="InterPro" id="IPR045339">
    <property type="entry name" value="DUF6534"/>
</dbReference>
<evidence type="ECO:0000313" key="4">
    <source>
        <dbReference type="Proteomes" id="UP001465976"/>
    </source>
</evidence>
<keyword evidence="1" id="KW-0472">Membrane</keyword>
<organism evidence="3 4">
    <name type="scientific">Marasmius crinis-equi</name>
    <dbReference type="NCBI Taxonomy" id="585013"/>
    <lineage>
        <taxon>Eukaryota</taxon>
        <taxon>Fungi</taxon>
        <taxon>Dikarya</taxon>
        <taxon>Basidiomycota</taxon>
        <taxon>Agaricomycotina</taxon>
        <taxon>Agaricomycetes</taxon>
        <taxon>Agaricomycetidae</taxon>
        <taxon>Agaricales</taxon>
        <taxon>Marasmiineae</taxon>
        <taxon>Marasmiaceae</taxon>
        <taxon>Marasmius</taxon>
    </lineage>
</organism>